<evidence type="ECO:0000313" key="2">
    <source>
        <dbReference type="EMBL" id="KIJ35625.1"/>
    </source>
</evidence>
<name>A0A0C9VDF0_SPHS4</name>
<dbReference type="HOGENOM" id="CLU_1971877_0_0_1"/>
<accession>A0A0C9VDF0</accession>
<keyword evidence="3" id="KW-1185">Reference proteome</keyword>
<evidence type="ECO:0000256" key="1">
    <source>
        <dbReference type="SAM" id="MobiDB-lite"/>
    </source>
</evidence>
<dbReference type="EMBL" id="KN837186">
    <property type="protein sequence ID" value="KIJ35625.1"/>
    <property type="molecule type" value="Genomic_DNA"/>
</dbReference>
<feature type="region of interest" description="Disordered" evidence="1">
    <location>
        <begin position="86"/>
        <end position="127"/>
    </location>
</feature>
<gene>
    <name evidence="2" type="ORF">M422DRAFT_34582</name>
</gene>
<sequence>MTSNIPTSQPVDLQYKAHPHHDTQEYPPETLSSSSLSHTTRHYPADLDSIHKEPQREAYYPGPVKLAPGSTMMYLHKVLTNDSMFPDGTVPIPPEELQPPVLDAKGKQRRGRKERPWVTFSDSSLDV</sequence>
<protein>
    <submittedName>
        <fullName evidence="2">Uncharacterized protein</fullName>
    </submittedName>
</protein>
<evidence type="ECO:0000313" key="3">
    <source>
        <dbReference type="Proteomes" id="UP000054279"/>
    </source>
</evidence>
<organism evidence="2 3">
    <name type="scientific">Sphaerobolus stellatus (strain SS14)</name>
    <dbReference type="NCBI Taxonomy" id="990650"/>
    <lineage>
        <taxon>Eukaryota</taxon>
        <taxon>Fungi</taxon>
        <taxon>Dikarya</taxon>
        <taxon>Basidiomycota</taxon>
        <taxon>Agaricomycotina</taxon>
        <taxon>Agaricomycetes</taxon>
        <taxon>Phallomycetidae</taxon>
        <taxon>Geastrales</taxon>
        <taxon>Sphaerobolaceae</taxon>
        <taxon>Sphaerobolus</taxon>
    </lineage>
</organism>
<dbReference type="Proteomes" id="UP000054279">
    <property type="component" value="Unassembled WGS sequence"/>
</dbReference>
<feature type="compositionally biased region" description="Basic and acidic residues" evidence="1">
    <location>
        <begin position="43"/>
        <end position="56"/>
    </location>
</feature>
<reference evidence="2 3" key="1">
    <citation type="submission" date="2014-06" db="EMBL/GenBank/DDBJ databases">
        <title>Evolutionary Origins and Diversification of the Mycorrhizal Mutualists.</title>
        <authorList>
            <consortium name="DOE Joint Genome Institute"/>
            <consortium name="Mycorrhizal Genomics Consortium"/>
            <person name="Kohler A."/>
            <person name="Kuo A."/>
            <person name="Nagy L.G."/>
            <person name="Floudas D."/>
            <person name="Copeland A."/>
            <person name="Barry K.W."/>
            <person name="Cichocki N."/>
            <person name="Veneault-Fourrey C."/>
            <person name="LaButti K."/>
            <person name="Lindquist E.A."/>
            <person name="Lipzen A."/>
            <person name="Lundell T."/>
            <person name="Morin E."/>
            <person name="Murat C."/>
            <person name="Riley R."/>
            <person name="Ohm R."/>
            <person name="Sun H."/>
            <person name="Tunlid A."/>
            <person name="Henrissat B."/>
            <person name="Grigoriev I.V."/>
            <person name="Hibbett D.S."/>
            <person name="Martin F."/>
        </authorList>
    </citation>
    <scope>NUCLEOTIDE SEQUENCE [LARGE SCALE GENOMIC DNA]</scope>
    <source>
        <strain evidence="2 3">SS14</strain>
    </source>
</reference>
<feature type="region of interest" description="Disordered" evidence="1">
    <location>
        <begin position="1"/>
        <end position="63"/>
    </location>
</feature>
<dbReference type="AlphaFoldDB" id="A0A0C9VDF0"/>
<proteinExistence type="predicted"/>
<feature type="compositionally biased region" description="Polar residues" evidence="1">
    <location>
        <begin position="1"/>
        <end position="11"/>
    </location>
</feature>